<sequence>MTEFLLIIGQHMSVQGAFAEEDIGRQGIAVPSALGNATRSRGLEVAVMNLQDYCNEVPYVDLFRLGVEGYGKFSVEVIDQVSDYLELLEFSSKNRYGKFSVEVIDQVSDYLELLELAYGAPSIHVLGKDGPFYNTQKEPHSVKNDKTADTFSSMPTFGIIMKNGSTEEFSWLLYICGLLRFLIRLWYGIPIVSPAIILVAMVNSIREVF</sequence>
<keyword evidence="1" id="KW-0472">Membrane</keyword>
<keyword evidence="3" id="KW-1185">Reference proteome</keyword>
<organism evidence="2 3">
    <name type="scientific">Protea cynaroides</name>
    <dbReference type="NCBI Taxonomy" id="273540"/>
    <lineage>
        <taxon>Eukaryota</taxon>
        <taxon>Viridiplantae</taxon>
        <taxon>Streptophyta</taxon>
        <taxon>Embryophyta</taxon>
        <taxon>Tracheophyta</taxon>
        <taxon>Spermatophyta</taxon>
        <taxon>Magnoliopsida</taxon>
        <taxon>Proteales</taxon>
        <taxon>Proteaceae</taxon>
        <taxon>Protea</taxon>
    </lineage>
</organism>
<dbReference type="AlphaFoldDB" id="A0A9Q0JUY6"/>
<evidence type="ECO:0000313" key="2">
    <source>
        <dbReference type="EMBL" id="KAJ4952457.1"/>
    </source>
</evidence>
<comment type="caution">
    <text evidence="2">The sequence shown here is derived from an EMBL/GenBank/DDBJ whole genome shotgun (WGS) entry which is preliminary data.</text>
</comment>
<feature type="transmembrane region" description="Helical" evidence="1">
    <location>
        <begin position="185"/>
        <end position="205"/>
    </location>
</feature>
<dbReference type="Proteomes" id="UP001141806">
    <property type="component" value="Unassembled WGS sequence"/>
</dbReference>
<keyword evidence="1" id="KW-0812">Transmembrane</keyword>
<name>A0A9Q0JUY6_9MAGN</name>
<reference evidence="2" key="1">
    <citation type="journal article" date="2023" name="Plant J.">
        <title>The genome of the king protea, Protea cynaroides.</title>
        <authorList>
            <person name="Chang J."/>
            <person name="Duong T.A."/>
            <person name="Schoeman C."/>
            <person name="Ma X."/>
            <person name="Roodt D."/>
            <person name="Barker N."/>
            <person name="Li Z."/>
            <person name="Van de Peer Y."/>
            <person name="Mizrachi E."/>
        </authorList>
    </citation>
    <scope>NUCLEOTIDE SEQUENCE</scope>
    <source>
        <tissue evidence="2">Young leaves</tissue>
    </source>
</reference>
<accession>A0A9Q0JUY6</accession>
<dbReference type="EMBL" id="JAMYWD010000012">
    <property type="protein sequence ID" value="KAJ4952457.1"/>
    <property type="molecule type" value="Genomic_DNA"/>
</dbReference>
<proteinExistence type="predicted"/>
<keyword evidence="1" id="KW-1133">Transmembrane helix</keyword>
<evidence type="ECO:0000313" key="3">
    <source>
        <dbReference type="Proteomes" id="UP001141806"/>
    </source>
</evidence>
<gene>
    <name evidence="2" type="ORF">NE237_029289</name>
</gene>
<evidence type="ECO:0000256" key="1">
    <source>
        <dbReference type="SAM" id="Phobius"/>
    </source>
</evidence>
<dbReference type="OrthoDB" id="125856at2759"/>
<protein>
    <submittedName>
        <fullName evidence="2">Uncharacterized protein</fullName>
    </submittedName>
</protein>